<sequence>MVDHDGAARMELTPEEIREEDGSYLVECPACGTPTTLMKVMESGHCAGADDDVGCTAELALELVWSE</sequence>
<evidence type="ECO:0000313" key="1">
    <source>
        <dbReference type="EMBL" id="MFC4356958.1"/>
    </source>
</evidence>
<dbReference type="EMBL" id="JBHSDS010000003">
    <property type="protein sequence ID" value="MFC4356958.1"/>
    <property type="molecule type" value="Genomic_DNA"/>
</dbReference>
<evidence type="ECO:0008006" key="3">
    <source>
        <dbReference type="Google" id="ProtNLM"/>
    </source>
</evidence>
<accession>A0ABD5P8B0</accession>
<organism evidence="1 2">
    <name type="scientific">Halobium salinum</name>
    <dbReference type="NCBI Taxonomy" id="1364940"/>
    <lineage>
        <taxon>Archaea</taxon>
        <taxon>Methanobacteriati</taxon>
        <taxon>Methanobacteriota</taxon>
        <taxon>Stenosarchaea group</taxon>
        <taxon>Halobacteria</taxon>
        <taxon>Halobacteriales</taxon>
        <taxon>Haloferacaceae</taxon>
        <taxon>Halobium</taxon>
    </lineage>
</organism>
<comment type="caution">
    <text evidence="1">The sequence shown here is derived from an EMBL/GenBank/DDBJ whole genome shotgun (WGS) entry which is preliminary data.</text>
</comment>
<reference evidence="1 2" key="1">
    <citation type="journal article" date="2019" name="Int. J. Syst. Evol. Microbiol.">
        <title>The Global Catalogue of Microorganisms (GCM) 10K type strain sequencing project: providing services to taxonomists for standard genome sequencing and annotation.</title>
        <authorList>
            <consortium name="The Broad Institute Genomics Platform"/>
            <consortium name="The Broad Institute Genome Sequencing Center for Infectious Disease"/>
            <person name="Wu L."/>
            <person name="Ma J."/>
        </authorList>
    </citation>
    <scope>NUCLEOTIDE SEQUENCE [LARGE SCALE GENOMIC DNA]</scope>
    <source>
        <strain evidence="1 2">CGMCC 1.12553</strain>
    </source>
</reference>
<keyword evidence="2" id="KW-1185">Reference proteome</keyword>
<dbReference type="RefSeq" id="WP_267621877.1">
    <property type="nucleotide sequence ID" value="NZ_JAODIW010000006.1"/>
</dbReference>
<proteinExistence type="predicted"/>
<dbReference type="Proteomes" id="UP001595921">
    <property type="component" value="Unassembled WGS sequence"/>
</dbReference>
<gene>
    <name evidence="1" type="ORF">ACFO0N_03230</name>
</gene>
<protein>
    <recommendedName>
        <fullName evidence="3">Small CPxCG-related zinc finger protein</fullName>
    </recommendedName>
</protein>
<evidence type="ECO:0000313" key="2">
    <source>
        <dbReference type="Proteomes" id="UP001595921"/>
    </source>
</evidence>
<name>A0ABD5P8B0_9EURY</name>
<dbReference type="AlphaFoldDB" id="A0ABD5P8B0"/>